<dbReference type="InterPro" id="IPR019734">
    <property type="entry name" value="TPR_rpt"/>
</dbReference>
<protein>
    <submittedName>
        <fullName evidence="2">Anaphase-promoting complex, cyclosome, subunit 3</fullName>
    </submittedName>
</protein>
<evidence type="ECO:0000313" key="2">
    <source>
        <dbReference type="EMBL" id="SDB91161.1"/>
    </source>
</evidence>
<sequence length="309" mass="35063">MHQFISQWQTLYEHARTTPIAGDHPYVKTLEHMTQQLLNLWGTMDEQLQALKHELANRRAFLAYETKGTELFAADCFEQALEQLQTEEACGEADCVRRLYVGYAALYTEKNECARDHFAYVLQVAVTPLLTHFAYFGLGLLAMVRHDWEQAIIHFERAESLTSNTDVVYNLGVCYYLLGAYESAACYFHTYVNRHEDCDVYVLWGLSLMKAGRVEEGKKVWLASAALTDSDALLARLAESAEWFGVHDLACHCYEQLMQINGETIPLLHGFAWNKALSGDEEGLLLLATLGQADAEAHRSWCLLHEATK</sequence>
<dbReference type="RefSeq" id="WP_090774973.1">
    <property type="nucleotide sequence ID" value="NZ_FMYM01000003.1"/>
</dbReference>
<dbReference type="Pfam" id="PF12895">
    <property type="entry name" value="ANAPC3"/>
    <property type="match status" value="1"/>
</dbReference>
<organism evidence="2 3">
    <name type="scientific">Shouchella lonarensis</name>
    <dbReference type="NCBI Taxonomy" id="1464122"/>
    <lineage>
        <taxon>Bacteria</taxon>
        <taxon>Bacillati</taxon>
        <taxon>Bacillota</taxon>
        <taxon>Bacilli</taxon>
        <taxon>Bacillales</taxon>
        <taxon>Bacillaceae</taxon>
        <taxon>Shouchella</taxon>
    </lineage>
</organism>
<evidence type="ECO:0000256" key="1">
    <source>
        <dbReference type="PROSITE-ProRule" id="PRU00339"/>
    </source>
</evidence>
<keyword evidence="3" id="KW-1185">Reference proteome</keyword>
<dbReference type="Gene3D" id="1.25.40.10">
    <property type="entry name" value="Tetratricopeptide repeat domain"/>
    <property type="match status" value="1"/>
</dbReference>
<dbReference type="Proteomes" id="UP000242662">
    <property type="component" value="Unassembled WGS sequence"/>
</dbReference>
<keyword evidence="1" id="KW-0802">TPR repeat</keyword>
<dbReference type="EMBL" id="FMYM01000003">
    <property type="protein sequence ID" value="SDB91161.1"/>
    <property type="molecule type" value="Genomic_DNA"/>
</dbReference>
<dbReference type="SUPFAM" id="SSF48452">
    <property type="entry name" value="TPR-like"/>
    <property type="match status" value="1"/>
</dbReference>
<gene>
    <name evidence="2" type="ORF">SAMN05421737_103111</name>
</gene>
<dbReference type="PROSITE" id="PS50005">
    <property type="entry name" value="TPR"/>
    <property type="match status" value="1"/>
</dbReference>
<evidence type="ECO:0000313" key="3">
    <source>
        <dbReference type="Proteomes" id="UP000242662"/>
    </source>
</evidence>
<accession>A0A1G6HAB8</accession>
<dbReference type="OrthoDB" id="2937463at2"/>
<feature type="repeat" description="TPR" evidence="1">
    <location>
        <begin position="132"/>
        <end position="165"/>
    </location>
</feature>
<proteinExistence type="predicted"/>
<dbReference type="AlphaFoldDB" id="A0A1G6HAB8"/>
<dbReference type="InterPro" id="IPR011990">
    <property type="entry name" value="TPR-like_helical_dom_sf"/>
</dbReference>
<name>A0A1G6HAB8_9BACI</name>
<dbReference type="STRING" id="1464122.SAMN05421737_103111"/>
<reference evidence="3" key="1">
    <citation type="submission" date="2016-09" db="EMBL/GenBank/DDBJ databases">
        <authorList>
            <person name="Varghese N."/>
            <person name="Submissions S."/>
        </authorList>
    </citation>
    <scope>NUCLEOTIDE SEQUENCE [LARGE SCALE GENOMIC DNA]</scope>
    <source>
        <strain evidence="3">25nlg</strain>
    </source>
</reference>